<dbReference type="HOGENOM" id="CLU_186121_0_0_6"/>
<dbReference type="RefSeq" id="WP_043254844.1">
    <property type="nucleotide sequence ID" value="NZ_HG322950.1"/>
</dbReference>
<keyword evidence="1" id="KW-0472">Membrane</keyword>
<feature type="transmembrane region" description="Helical" evidence="1">
    <location>
        <begin position="17"/>
        <end position="36"/>
    </location>
</feature>
<dbReference type="Proteomes" id="UP000025241">
    <property type="component" value="Chromosome I"/>
</dbReference>
<organism evidence="2 3">
    <name type="scientific">Pseudomonas knackmussii (strain DSM 6978 / CCUG 54928 / LMG 23759 / B13)</name>
    <dbReference type="NCBI Taxonomy" id="1301098"/>
    <lineage>
        <taxon>Bacteria</taxon>
        <taxon>Pseudomonadati</taxon>
        <taxon>Pseudomonadota</taxon>
        <taxon>Gammaproteobacteria</taxon>
        <taxon>Pseudomonadales</taxon>
        <taxon>Pseudomonadaceae</taxon>
        <taxon>Pseudomonas</taxon>
    </lineage>
</organism>
<reference evidence="2 3" key="1">
    <citation type="submission" date="2013-03" db="EMBL/GenBank/DDBJ databases">
        <authorList>
            <person name="Linke B."/>
        </authorList>
    </citation>
    <scope>NUCLEOTIDE SEQUENCE [LARGE SCALE GENOMIC DNA]</scope>
    <source>
        <strain evidence="2 3">B13</strain>
    </source>
</reference>
<sequence length="95" mass="10533">MSLQALWNLLQAHPGRVVNDLALFFCLAGAWLLFATRRRERHAVSRLVTEGEAETSAPAELDPATARINRFFYHFGFACLAGAVVLSSYSTHLRG</sequence>
<feature type="transmembrane region" description="Helical" evidence="1">
    <location>
        <begin position="71"/>
        <end position="89"/>
    </location>
</feature>
<dbReference type="OrthoDB" id="7030838at2"/>
<evidence type="ECO:0000313" key="3">
    <source>
        <dbReference type="Proteomes" id="UP000025241"/>
    </source>
</evidence>
<evidence type="ECO:0000313" key="2">
    <source>
        <dbReference type="EMBL" id="CDF85997.1"/>
    </source>
</evidence>
<evidence type="ECO:0000256" key="1">
    <source>
        <dbReference type="SAM" id="Phobius"/>
    </source>
</evidence>
<gene>
    <name evidence="2" type="ORF">PKB_4673</name>
</gene>
<dbReference type="EMBL" id="HG322950">
    <property type="protein sequence ID" value="CDF85997.1"/>
    <property type="molecule type" value="Genomic_DNA"/>
</dbReference>
<dbReference type="KEGG" id="pkc:PKB_4673"/>
<keyword evidence="1" id="KW-0812">Transmembrane</keyword>
<protein>
    <submittedName>
        <fullName evidence="2">Hypothetical membrane protein</fullName>
    </submittedName>
</protein>
<name>A0A024HNA1_PSEKB</name>
<keyword evidence="1" id="KW-1133">Transmembrane helix</keyword>
<dbReference type="AlphaFoldDB" id="A0A024HNA1"/>
<dbReference type="PATRIC" id="fig|1301098.3.peg.4662"/>
<accession>A0A024HNA1</accession>
<keyword evidence="3" id="KW-1185">Reference proteome</keyword>
<reference evidence="2 3" key="2">
    <citation type="submission" date="2014-05" db="EMBL/GenBank/DDBJ databases">
        <title>Genome sequence of the 3-chlorobenzoate degrading bacterium Pseudomonas knackmussii B13 shows multiple evidence for horizontal gene transfer.</title>
        <authorList>
            <person name="Miyazaki R."/>
            <person name="Bertelli C."/>
            <person name="Falquet L."/>
            <person name="Robinson-Rechavi M."/>
            <person name="Gharib W."/>
            <person name="Roy S."/>
            <person name="Van der Meer J.R."/>
        </authorList>
    </citation>
    <scope>NUCLEOTIDE SEQUENCE [LARGE SCALE GENOMIC DNA]</scope>
    <source>
        <strain evidence="2 3">B13</strain>
    </source>
</reference>
<proteinExistence type="predicted"/>